<comment type="caution">
    <text evidence="1">The sequence shown here is derived from an EMBL/GenBank/DDBJ whole genome shotgun (WGS) entry which is preliminary data.</text>
</comment>
<dbReference type="Proteomes" id="UP001431217">
    <property type="component" value="Unassembled WGS sequence"/>
</dbReference>
<reference evidence="1 2" key="1">
    <citation type="submission" date="2022-05" db="EMBL/GenBank/DDBJ databases">
        <title>Luteimonas sp. SX5, whole genome shotgun sequencing project.</title>
        <authorList>
            <person name="Zhao G."/>
            <person name="Shen L."/>
        </authorList>
    </citation>
    <scope>NUCLEOTIDE SEQUENCE [LARGE SCALE GENOMIC DNA]</scope>
    <source>
        <strain evidence="1 2">SX5</strain>
    </source>
</reference>
<evidence type="ECO:0000313" key="2">
    <source>
        <dbReference type="Proteomes" id="UP001431217"/>
    </source>
</evidence>
<dbReference type="EMBL" id="JAMBEP010000001">
    <property type="protein sequence ID" value="MCL1633390.1"/>
    <property type="molecule type" value="Genomic_DNA"/>
</dbReference>
<organism evidence="1 2">
    <name type="scientific">Luteimonas galliterrae</name>
    <dbReference type="NCBI Taxonomy" id="2940486"/>
    <lineage>
        <taxon>Bacteria</taxon>
        <taxon>Pseudomonadati</taxon>
        <taxon>Pseudomonadota</taxon>
        <taxon>Gammaproteobacteria</taxon>
        <taxon>Lysobacterales</taxon>
        <taxon>Lysobacteraceae</taxon>
        <taxon>Luteimonas</taxon>
    </lineage>
</organism>
<proteinExistence type="predicted"/>
<accession>A0ABT0MEU8</accession>
<dbReference type="RefSeq" id="WP_249470457.1">
    <property type="nucleotide sequence ID" value="NZ_JAMBEP010000001.1"/>
</dbReference>
<keyword evidence="2" id="KW-1185">Reference proteome</keyword>
<evidence type="ECO:0000313" key="1">
    <source>
        <dbReference type="EMBL" id="MCL1633390.1"/>
    </source>
</evidence>
<name>A0ABT0MEU8_9GAMM</name>
<sequence>MAKKNIAYRASVVENYGEGDHSGTKWIDVGVSFAHDDGKCFDIVLAKGLSVSNRLVLREPLPAKES</sequence>
<protein>
    <submittedName>
        <fullName evidence="1">Uncharacterized protein</fullName>
    </submittedName>
</protein>
<gene>
    <name evidence="1" type="ORF">M2650_01845</name>
</gene>